<dbReference type="Proteomes" id="UP000003561">
    <property type="component" value="Unassembled WGS sequence"/>
</dbReference>
<evidence type="ECO:0000256" key="1">
    <source>
        <dbReference type="SAM" id="Phobius"/>
    </source>
</evidence>
<keyword evidence="1" id="KW-0812">Transmembrane</keyword>
<reference evidence="2 3" key="2">
    <citation type="submission" date="2009-03" db="EMBL/GenBank/DDBJ databases">
        <title>Draft genome sequence of Roseburia inulinivorans (DSM 16841).</title>
        <authorList>
            <person name="Sudarsanam P."/>
            <person name="Ley R."/>
            <person name="Guruge J."/>
            <person name="Turnbaugh P.J."/>
            <person name="Mahowald M."/>
            <person name="Liep D."/>
            <person name="Gordon J."/>
        </authorList>
    </citation>
    <scope>NUCLEOTIDE SEQUENCE [LARGE SCALE GENOMIC DNA]</scope>
    <source>
        <strain evidence="2 3">DSM 16841</strain>
    </source>
</reference>
<dbReference type="PANTHER" id="PTHR40076">
    <property type="entry name" value="MEMBRANE PROTEIN-RELATED"/>
    <property type="match status" value="1"/>
</dbReference>
<feature type="transmembrane region" description="Helical" evidence="1">
    <location>
        <begin position="169"/>
        <end position="188"/>
    </location>
</feature>
<feature type="transmembrane region" description="Helical" evidence="1">
    <location>
        <begin position="233"/>
        <end position="252"/>
    </location>
</feature>
<proteinExistence type="predicted"/>
<keyword evidence="1" id="KW-0472">Membrane</keyword>
<name>C0FNE7_9FIRM</name>
<feature type="transmembrane region" description="Helical" evidence="1">
    <location>
        <begin position="98"/>
        <end position="129"/>
    </location>
</feature>
<comment type="caution">
    <text evidence="2">The sequence shown here is derived from an EMBL/GenBank/DDBJ whole genome shotgun (WGS) entry which is preliminary data.</text>
</comment>
<evidence type="ECO:0008006" key="4">
    <source>
        <dbReference type="Google" id="ProtNLM"/>
    </source>
</evidence>
<dbReference type="PANTHER" id="PTHR40076:SF1">
    <property type="entry name" value="MEMBRANE PROTEIN"/>
    <property type="match status" value="1"/>
</dbReference>
<gene>
    <name evidence="2" type="ORF">ROSEINA2194_00242</name>
</gene>
<organism evidence="2 3">
    <name type="scientific">Roseburia inulinivorans DSM 16841</name>
    <dbReference type="NCBI Taxonomy" id="622312"/>
    <lineage>
        <taxon>Bacteria</taxon>
        <taxon>Bacillati</taxon>
        <taxon>Bacillota</taxon>
        <taxon>Clostridia</taxon>
        <taxon>Lachnospirales</taxon>
        <taxon>Lachnospiraceae</taxon>
        <taxon>Roseburia</taxon>
    </lineage>
</organism>
<evidence type="ECO:0000313" key="3">
    <source>
        <dbReference type="Proteomes" id="UP000003561"/>
    </source>
</evidence>
<dbReference type="Pfam" id="PF06161">
    <property type="entry name" value="DUF975"/>
    <property type="match status" value="1"/>
</dbReference>
<evidence type="ECO:0000313" key="2">
    <source>
        <dbReference type="EMBL" id="EEG95873.1"/>
    </source>
</evidence>
<accession>C0FNE7</accession>
<keyword evidence="1" id="KW-1133">Transmembrane helix</keyword>
<dbReference type="AlphaFoldDB" id="C0FNE7"/>
<sequence>MASSKIRGGKNMWTRAELKDRAKFAFKRNYWRSVLISLLLALLIGGGSGAGSAGSAMSSALGSDGSDITSDSYDDFYDDADDIWYGMNDVYDNTDHTALLFAGVIFVVIFMIVFVIIMTVTILLDAFIFNPLEVGCKRFYLRNLNEAALVGNAGYAFDNNYKNIAKTMFFRDLYTVLWSMLFIIPGIVKSYEYQMIPYLLADNPQMTKEEAFAESKRMMQGQKWNAFVLDLSFIGWDILSGMTMGILGIFYVQPYKDGTHAALYEALRYRTPYQQIQNPAPYQQNTAMNQQTTEMPNRFENQNIDQPFEDRTDY</sequence>
<dbReference type="InterPro" id="IPR010380">
    <property type="entry name" value="DUF975"/>
</dbReference>
<dbReference type="EMBL" id="ACFY01000011">
    <property type="protein sequence ID" value="EEG95873.1"/>
    <property type="molecule type" value="Genomic_DNA"/>
</dbReference>
<reference evidence="2 3" key="1">
    <citation type="submission" date="2009-02" db="EMBL/GenBank/DDBJ databases">
        <authorList>
            <person name="Fulton L."/>
            <person name="Clifton S."/>
            <person name="Fulton B."/>
            <person name="Xu J."/>
            <person name="Minx P."/>
            <person name="Pepin K.H."/>
            <person name="Johnson M."/>
            <person name="Bhonagiri V."/>
            <person name="Nash W.E."/>
            <person name="Mardis E.R."/>
            <person name="Wilson R.K."/>
        </authorList>
    </citation>
    <scope>NUCLEOTIDE SEQUENCE [LARGE SCALE GENOMIC DNA]</scope>
    <source>
        <strain evidence="2 3">DSM 16841</strain>
    </source>
</reference>
<dbReference type="eggNOG" id="COG5523">
    <property type="taxonomic scope" value="Bacteria"/>
</dbReference>
<protein>
    <recommendedName>
        <fullName evidence="4">DUF975 family protein</fullName>
    </recommendedName>
</protein>